<dbReference type="Proteomes" id="UP000445000">
    <property type="component" value="Unassembled WGS sequence"/>
</dbReference>
<dbReference type="EMBL" id="BLJN01000005">
    <property type="protein sequence ID" value="GFE82686.1"/>
    <property type="molecule type" value="Genomic_DNA"/>
</dbReference>
<reference evidence="3" key="1">
    <citation type="submission" date="2020-01" db="EMBL/GenBank/DDBJ databases">
        <title>'Steroidobacter agaridevorans' sp. nov., agar-degrading bacteria isolated from rhizosphere soils.</title>
        <authorList>
            <person name="Ikenaga M."/>
            <person name="Kataoka M."/>
            <person name="Murouchi A."/>
            <person name="Katsuragi S."/>
            <person name="Sakai M."/>
        </authorList>
    </citation>
    <scope>NUCLEOTIDE SEQUENCE [LARGE SCALE GENOMIC DNA]</scope>
    <source>
        <strain evidence="3">YU21-B</strain>
    </source>
</reference>
<dbReference type="RefSeq" id="WP_161814349.1">
    <property type="nucleotide sequence ID" value="NZ_BLJN01000005.1"/>
</dbReference>
<proteinExistence type="predicted"/>
<sequence>MTAEHGRLREANERGVPWRKWGPYLRDSARPGVQARSENDEPATVSGQQRAWAYESCDDGPAGICDEQMRLCFGVAIRRGGDVTLQERLVSMPLTSRRSTQADNLPTHSYLRAHYRYRERERPAAHRETACFDVLVEYAKSGPEEILIQIEVKNTSCETAMLQVLPQLWFRQDVDALADPRVIIERAAGRADVPCLIARHPELGAYYLHCELAGAFLFTGCGQPIELARGGTRAAAHYLMILAPRAVQRIRMLLTSTLPSVGKPSLEKLFACLKQHRHDANEFFSVITYACDSTAGAFDVRRAFCNMLWNKAVWVSAVTGWLYDRRANSAAPGEAHEPASFRLKVARVVAPPHKKECPHLESPAWLLHTLALACVDADLAAHQLRLLLKGELKNRTGKVSPIHHEWQALKPWAALLMYRLQRPRRPKDARNDLIENFEALSSQTAGGGWAAIRAQSMLEMALELAVHDARYEQRAMECYVSFVGSIAALDCEATLLDARSEESDDEPGFRIIISDRMQFQVLSSFGLVALYGAVAFRSGALAGLPRFREQLRLIHREHAERICKPDHLRCVLDRMFGAPVNTAWATLPAGLLLIRALSQIETLYGSSLRVRCAAAGGATMSPGELSQWIVHQHVAARVAATSRSKLLEFCEYVYMQGAASAGQHTGWAGRVAAMICASWAYSPFEDAIEPPAPMVLARTRDAKAQVLSLRTTRR</sequence>
<keyword evidence="3" id="KW-1185">Reference proteome</keyword>
<feature type="region of interest" description="Disordered" evidence="1">
    <location>
        <begin position="20"/>
        <end position="47"/>
    </location>
</feature>
<organism evidence="2 3">
    <name type="scientific">Steroidobacter agaridevorans</name>
    <dbReference type="NCBI Taxonomy" id="2695856"/>
    <lineage>
        <taxon>Bacteria</taxon>
        <taxon>Pseudomonadati</taxon>
        <taxon>Pseudomonadota</taxon>
        <taxon>Gammaproteobacteria</taxon>
        <taxon>Steroidobacterales</taxon>
        <taxon>Steroidobacteraceae</taxon>
        <taxon>Steroidobacter</taxon>
    </lineage>
</organism>
<dbReference type="AlphaFoldDB" id="A0A829YJJ7"/>
<protein>
    <submittedName>
        <fullName evidence="2">Glucosidase</fullName>
    </submittedName>
</protein>
<comment type="caution">
    <text evidence="2">The sequence shown here is derived from an EMBL/GenBank/DDBJ whole genome shotgun (WGS) entry which is preliminary data.</text>
</comment>
<evidence type="ECO:0000256" key="1">
    <source>
        <dbReference type="SAM" id="MobiDB-lite"/>
    </source>
</evidence>
<evidence type="ECO:0000313" key="3">
    <source>
        <dbReference type="Proteomes" id="UP000445000"/>
    </source>
</evidence>
<accession>A0A829YJJ7</accession>
<name>A0A829YJJ7_9GAMM</name>
<gene>
    <name evidence="2" type="ORF">GCM10011487_46860</name>
</gene>
<evidence type="ECO:0000313" key="2">
    <source>
        <dbReference type="EMBL" id="GFE82686.1"/>
    </source>
</evidence>